<dbReference type="Proteomes" id="UP001234178">
    <property type="component" value="Unassembled WGS sequence"/>
</dbReference>
<reference evidence="2 3" key="1">
    <citation type="journal article" date="2023" name="Nucleic Acids Res.">
        <title>The hologenome of Daphnia magna reveals possible DNA methylation and microbiome-mediated evolution of the host genome.</title>
        <authorList>
            <person name="Chaturvedi A."/>
            <person name="Li X."/>
            <person name="Dhandapani V."/>
            <person name="Marshall H."/>
            <person name="Kissane S."/>
            <person name="Cuenca-Cambronero M."/>
            <person name="Asole G."/>
            <person name="Calvet F."/>
            <person name="Ruiz-Romero M."/>
            <person name="Marangio P."/>
            <person name="Guigo R."/>
            <person name="Rago D."/>
            <person name="Mirbahai L."/>
            <person name="Eastwood N."/>
            <person name="Colbourne J.K."/>
            <person name="Zhou J."/>
            <person name="Mallon E."/>
            <person name="Orsini L."/>
        </authorList>
    </citation>
    <scope>NUCLEOTIDE SEQUENCE [LARGE SCALE GENOMIC DNA]</scope>
    <source>
        <strain evidence="2">LRV0_1</strain>
    </source>
</reference>
<keyword evidence="3" id="KW-1185">Reference proteome</keyword>
<proteinExistence type="predicted"/>
<comment type="caution">
    <text evidence="2">The sequence shown here is derived from an EMBL/GenBank/DDBJ whole genome shotgun (WGS) entry which is preliminary data.</text>
</comment>
<feature type="transmembrane region" description="Helical" evidence="1">
    <location>
        <begin position="29"/>
        <end position="46"/>
    </location>
</feature>
<name>A0ABR0B5G3_9CRUS</name>
<sequence>MNRGFASDRDATHMKTFVKGKAPVMQLKLSLFCFSVFSVNYFNLLFENQQQQKSVWKVVAKNSDGVKKRQEKMETIVKAKN</sequence>
<accession>A0ABR0B5G3</accession>
<dbReference type="EMBL" id="JAOYFB010000040">
    <property type="protein sequence ID" value="KAK4036931.1"/>
    <property type="molecule type" value="Genomic_DNA"/>
</dbReference>
<organism evidence="2 3">
    <name type="scientific">Daphnia magna</name>
    <dbReference type="NCBI Taxonomy" id="35525"/>
    <lineage>
        <taxon>Eukaryota</taxon>
        <taxon>Metazoa</taxon>
        <taxon>Ecdysozoa</taxon>
        <taxon>Arthropoda</taxon>
        <taxon>Crustacea</taxon>
        <taxon>Branchiopoda</taxon>
        <taxon>Diplostraca</taxon>
        <taxon>Cladocera</taxon>
        <taxon>Anomopoda</taxon>
        <taxon>Daphniidae</taxon>
        <taxon>Daphnia</taxon>
    </lineage>
</organism>
<keyword evidence="1" id="KW-0812">Transmembrane</keyword>
<evidence type="ECO:0000256" key="1">
    <source>
        <dbReference type="SAM" id="Phobius"/>
    </source>
</evidence>
<evidence type="ECO:0000313" key="3">
    <source>
        <dbReference type="Proteomes" id="UP001234178"/>
    </source>
</evidence>
<gene>
    <name evidence="2" type="ORF">OUZ56_028978</name>
</gene>
<protein>
    <submittedName>
        <fullName evidence="2">Uncharacterized protein</fullName>
    </submittedName>
</protein>
<evidence type="ECO:0000313" key="2">
    <source>
        <dbReference type="EMBL" id="KAK4036931.1"/>
    </source>
</evidence>
<keyword evidence="1" id="KW-1133">Transmembrane helix</keyword>
<keyword evidence="1" id="KW-0472">Membrane</keyword>